<dbReference type="InterPro" id="IPR020635">
    <property type="entry name" value="Tyr_kinase_cat_dom"/>
</dbReference>
<feature type="compositionally biased region" description="Basic and acidic residues" evidence="4">
    <location>
        <begin position="205"/>
        <end position="218"/>
    </location>
</feature>
<comment type="caution">
    <text evidence="6">The sequence shown here is derived from an EMBL/GenBank/DDBJ whole genome shotgun (WGS) entry which is preliminary data.</text>
</comment>
<feature type="domain" description="Protein kinase" evidence="5">
    <location>
        <begin position="363"/>
        <end position="624"/>
    </location>
</feature>
<proteinExistence type="predicted"/>
<evidence type="ECO:0000256" key="3">
    <source>
        <dbReference type="PROSITE-ProRule" id="PRU10141"/>
    </source>
</evidence>
<dbReference type="GO" id="GO:0004713">
    <property type="term" value="F:protein tyrosine kinase activity"/>
    <property type="evidence" value="ECO:0007669"/>
    <property type="project" value="InterPro"/>
</dbReference>
<keyword evidence="1 3" id="KW-0547">Nucleotide-binding</keyword>
<feature type="compositionally biased region" description="Basic and acidic residues" evidence="4">
    <location>
        <begin position="168"/>
        <end position="194"/>
    </location>
</feature>
<keyword evidence="2 3" id="KW-0067">ATP-binding</keyword>
<dbReference type="Gene3D" id="1.10.510.10">
    <property type="entry name" value="Transferase(Phosphotransferase) domain 1"/>
    <property type="match status" value="1"/>
</dbReference>
<name>A0AA36FPQ6_9BILA</name>
<dbReference type="InterPro" id="IPR017441">
    <property type="entry name" value="Protein_kinase_ATP_BS"/>
</dbReference>
<dbReference type="SUPFAM" id="SSF56112">
    <property type="entry name" value="Protein kinase-like (PK-like)"/>
    <property type="match status" value="1"/>
</dbReference>
<dbReference type="InterPro" id="IPR011009">
    <property type="entry name" value="Kinase-like_dom_sf"/>
</dbReference>
<dbReference type="AlphaFoldDB" id="A0AA36FPQ6"/>
<feature type="non-terminal residue" evidence="6">
    <location>
        <position position="1"/>
    </location>
</feature>
<accession>A0AA36FPQ6</accession>
<feature type="binding site" evidence="3">
    <location>
        <position position="394"/>
    </location>
    <ligand>
        <name>ATP</name>
        <dbReference type="ChEBI" id="CHEBI:30616"/>
    </ligand>
</feature>
<dbReference type="PROSITE" id="PS00107">
    <property type="entry name" value="PROTEIN_KINASE_ATP"/>
    <property type="match status" value="1"/>
</dbReference>
<evidence type="ECO:0000256" key="4">
    <source>
        <dbReference type="SAM" id="MobiDB-lite"/>
    </source>
</evidence>
<gene>
    <name evidence="6" type="ORF">MSPICULIGERA_LOCUS999</name>
</gene>
<organism evidence="6 7">
    <name type="scientific">Mesorhabditis spiculigera</name>
    <dbReference type="NCBI Taxonomy" id="96644"/>
    <lineage>
        <taxon>Eukaryota</taxon>
        <taxon>Metazoa</taxon>
        <taxon>Ecdysozoa</taxon>
        <taxon>Nematoda</taxon>
        <taxon>Chromadorea</taxon>
        <taxon>Rhabditida</taxon>
        <taxon>Rhabditina</taxon>
        <taxon>Rhabditomorpha</taxon>
        <taxon>Rhabditoidea</taxon>
        <taxon>Rhabditidae</taxon>
        <taxon>Mesorhabditinae</taxon>
        <taxon>Mesorhabditis</taxon>
    </lineage>
</organism>
<evidence type="ECO:0000256" key="1">
    <source>
        <dbReference type="ARBA" id="ARBA00022741"/>
    </source>
</evidence>
<dbReference type="InterPro" id="IPR000719">
    <property type="entry name" value="Prot_kinase_dom"/>
</dbReference>
<dbReference type="InterPro" id="IPR001245">
    <property type="entry name" value="Ser-Thr/Tyr_kinase_cat_dom"/>
</dbReference>
<feature type="compositionally biased region" description="Basic and acidic residues" evidence="4">
    <location>
        <begin position="1"/>
        <end position="12"/>
    </location>
</feature>
<dbReference type="Pfam" id="PF07714">
    <property type="entry name" value="PK_Tyr_Ser-Thr"/>
    <property type="match status" value="1"/>
</dbReference>
<dbReference type="InterPro" id="IPR050198">
    <property type="entry name" value="Non-receptor_tyrosine_kinases"/>
</dbReference>
<dbReference type="GO" id="GO:0005524">
    <property type="term" value="F:ATP binding"/>
    <property type="evidence" value="ECO:0007669"/>
    <property type="project" value="UniProtKB-UniRule"/>
</dbReference>
<sequence>MSEAKKDGELEKTCNSSTESSQLEPEPEKEDVQPSGLQLPEGMKLPTAADLPPEPPQEKEKEKEAPSPPRGRTKKSRDASRDNTKEASKEVSKEVSKDDEKAIEAPIESVREKKKKEVEKPERSTRRRRSTPDGEKDKPKPEKPAADNVEKSGKQKKPKKKKSKKKSKQADPDAACEEKSGRATKDKESAEKSDRHVRKKGTAPKIKDKDEQRRPDQQELEKNAAFREKLQKAYNFLVQEPDASVAGALYYHGYAEPSYVRERLAKIGEYLLCKIYREVDNKGRIIELLCIALHGPSEIGYFTIMIGPNKQFFLGTKGFDNINQLVSHFASTGEPLPNKDTAEAFIMRKSSLRQNELIAHEQVTLKEEVGAGEFGAVYKGIYTGEKEPITVAVKSLKDLLSSDPVKKQKFLLEAYIMMKIRPHKNITQIFGICTLKNPLYIVLEFMPKGSLKSYLKKTKDVTDEAKLSMLLGAAAGLAHLEEAGIVHRDIAARNCLMAVDGSVKISDFGLSMEEKVLKNKSTKLEPVPLPTKWLAPEVLKHYKFSVKSDVWAFGVMICEVYTNGGDPYPGMTNKEVKKLILETKGRMPVPKECPKYMHKVLDKCWAEAPQDRKSFKRLTKYMEFSRLVKTGGSAPSCMQKEVPEHSVSLRPTKKKRPAKSTTSVNAGVSTRQRRPKGG</sequence>
<dbReference type="PRINTS" id="PR00109">
    <property type="entry name" value="TYRKINASE"/>
</dbReference>
<protein>
    <recommendedName>
        <fullName evidence="5">Protein kinase domain-containing protein</fullName>
    </recommendedName>
</protein>
<evidence type="ECO:0000256" key="2">
    <source>
        <dbReference type="ARBA" id="ARBA00022840"/>
    </source>
</evidence>
<dbReference type="SMART" id="SM00219">
    <property type="entry name" value="TyrKc"/>
    <property type="match status" value="1"/>
</dbReference>
<dbReference type="InterPro" id="IPR036860">
    <property type="entry name" value="SH2_dom_sf"/>
</dbReference>
<feature type="compositionally biased region" description="Basic and acidic residues" evidence="4">
    <location>
        <begin position="76"/>
        <end position="153"/>
    </location>
</feature>
<dbReference type="PANTHER" id="PTHR24418">
    <property type="entry name" value="TYROSINE-PROTEIN KINASE"/>
    <property type="match status" value="1"/>
</dbReference>
<evidence type="ECO:0000259" key="5">
    <source>
        <dbReference type="PROSITE" id="PS50011"/>
    </source>
</evidence>
<keyword evidence="7" id="KW-1185">Reference proteome</keyword>
<evidence type="ECO:0000313" key="7">
    <source>
        <dbReference type="Proteomes" id="UP001177023"/>
    </source>
</evidence>
<reference evidence="6" key="1">
    <citation type="submission" date="2023-06" db="EMBL/GenBank/DDBJ databases">
        <authorList>
            <person name="Delattre M."/>
        </authorList>
    </citation>
    <scope>NUCLEOTIDE SEQUENCE</scope>
    <source>
        <strain evidence="6">AF72</strain>
    </source>
</reference>
<dbReference type="PROSITE" id="PS00109">
    <property type="entry name" value="PROTEIN_KINASE_TYR"/>
    <property type="match status" value="1"/>
</dbReference>
<dbReference type="SUPFAM" id="SSF55550">
    <property type="entry name" value="SH2 domain"/>
    <property type="match status" value="1"/>
</dbReference>
<feature type="compositionally biased region" description="Basic and acidic residues" evidence="4">
    <location>
        <begin position="56"/>
        <end position="65"/>
    </location>
</feature>
<dbReference type="InterPro" id="IPR008266">
    <property type="entry name" value="Tyr_kinase_AS"/>
</dbReference>
<dbReference type="Proteomes" id="UP001177023">
    <property type="component" value="Unassembled WGS sequence"/>
</dbReference>
<dbReference type="EMBL" id="CATQJA010000243">
    <property type="protein sequence ID" value="CAJ0558509.1"/>
    <property type="molecule type" value="Genomic_DNA"/>
</dbReference>
<feature type="region of interest" description="Disordered" evidence="4">
    <location>
        <begin position="1"/>
        <end position="218"/>
    </location>
</feature>
<feature type="compositionally biased region" description="Polar residues" evidence="4">
    <location>
        <begin position="659"/>
        <end position="670"/>
    </location>
</feature>
<evidence type="ECO:0000313" key="6">
    <source>
        <dbReference type="EMBL" id="CAJ0558509.1"/>
    </source>
</evidence>
<feature type="compositionally biased region" description="Basic residues" evidence="4">
    <location>
        <begin position="154"/>
        <end position="167"/>
    </location>
</feature>
<feature type="compositionally biased region" description="Polar residues" evidence="4">
    <location>
        <begin position="13"/>
        <end position="23"/>
    </location>
</feature>
<dbReference type="PROSITE" id="PS50011">
    <property type="entry name" value="PROTEIN_KINASE_DOM"/>
    <property type="match status" value="1"/>
</dbReference>
<feature type="region of interest" description="Disordered" evidence="4">
    <location>
        <begin position="631"/>
        <end position="678"/>
    </location>
</feature>
<dbReference type="CDD" id="cd00192">
    <property type="entry name" value="PTKc"/>
    <property type="match status" value="1"/>
</dbReference>